<dbReference type="CDD" id="cd00829">
    <property type="entry name" value="SCP-x_thiolase"/>
    <property type="match status" value="1"/>
</dbReference>
<dbReference type="PANTHER" id="PTHR42870">
    <property type="entry name" value="ACETYL-COA C-ACETYLTRANSFERASE"/>
    <property type="match status" value="1"/>
</dbReference>
<proteinExistence type="predicted"/>
<gene>
    <name evidence="2" type="ORF">D3C57_150450</name>
</gene>
<protein>
    <recommendedName>
        <fullName evidence="1">Thiolase C-terminal domain-containing protein</fullName>
    </recommendedName>
</protein>
<dbReference type="Proteomes" id="UP000281594">
    <property type="component" value="Unassembled WGS sequence"/>
</dbReference>
<dbReference type="SUPFAM" id="SSF53901">
    <property type="entry name" value="Thiolase-like"/>
    <property type="match status" value="2"/>
</dbReference>
<dbReference type="InterPro" id="IPR002155">
    <property type="entry name" value="Thiolase"/>
</dbReference>
<accession>A0A3L8R015</accession>
<organism evidence="2 3">
    <name type="scientific">Streptomyces rapamycinicus (strain ATCC 29253 / DSM 41530 / NRRL 5491 / AYB-994)</name>
    <name type="common">Streptomyces hygroscopicus (strain ATCC 29253)</name>
    <dbReference type="NCBI Taxonomy" id="1343740"/>
    <lineage>
        <taxon>Bacteria</taxon>
        <taxon>Bacillati</taxon>
        <taxon>Actinomycetota</taxon>
        <taxon>Actinomycetes</taxon>
        <taxon>Kitasatosporales</taxon>
        <taxon>Streptomycetaceae</taxon>
        <taxon>Streptomyces</taxon>
        <taxon>Streptomyces violaceusniger group</taxon>
    </lineage>
</organism>
<dbReference type="InterPro" id="IPR055140">
    <property type="entry name" value="Thiolase_C_2"/>
</dbReference>
<dbReference type="InterPro" id="IPR016039">
    <property type="entry name" value="Thiolase-like"/>
</dbReference>
<evidence type="ECO:0000313" key="3">
    <source>
        <dbReference type="Proteomes" id="UP000281594"/>
    </source>
</evidence>
<reference evidence="2 3" key="1">
    <citation type="journal article" date="2018" name="J. Biol. Chem.">
        <title>Discovery of the actinoplanic acid pathway in Streptomyces rapamycinicus reveals a genetically conserved synergism with rapamycin.</title>
        <authorList>
            <person name="Mrak P."/>
            <person name="Krastel P."/>
            <person name="Pivk Lukancic P."/>
            <person name="Tao J."/>
            <person name="Pistorius D."/>
            <person name="Moore C.M."/>
        </authorList>
    </citation>
    <scope>NUCLEOTIDE SEQUENCE [LARGE SCALE GENOMIC DNA]</scope>
    <source>
        <strain evidence="2 3">NRRL 5491</strain>
    </source>
</reference>
<dbReference type="STRING" id="1343740.M271_44325"/>
<dbReference type="PANTHER" id="PTHR42870:SF1">
    <property type="entry name" value="NON-SPECIFIC LIPID-TRANSFER PROTEIN-LIKE 2"/>
    <property type="match status" value="1"/>
</dbReference>
<evidence type="ECO:0000313" key="2">
    <source>
        <dbReference type="EMBL" id="RLV72935.1"/>
    </source>
</evidence>
<dbReference type="EMBL" id="QYCY01000004">
    <property type="protein sequence ID" value="RLV72935.1"/>
    <property type="molecule type" value="Genomic_DNA"/>
</dbReference>
<dbReference type="PIRSF" id="PIRSF000429">
    <property type="entry name" value="Ac-CoA_Ac_transf"/>
    <property type="match status" value="1"/>
</dbReference>
<name>A0A3L8R015_STRRN</name>
<dbReference type="GO" id="GO:0016747">
    <property type="term" value="F:acyltransferase activity, transferring groups other than amino-acyl groups"/>
    <property type="evidence" value="ECO:0007669"/>
    <property type="project" value="InterPro"/>
</dbReference>
<comment type="caution">
    <text evidence="2">The sequence shown here is derived from an EMBL/GenBank/DDBJ whole genome shotgun (WGS) entry which is preliminary data.</text>
</comment>
<dbReference type="Gene3D" id="3.40.47.10">
    <property type="match status" value="1"/>
</dbReference>
<feature type="domain" description="Thiolase C-terminal" evidence="1">
    <location>
        <begin position="258"/>
        <end position="383"/>
    </location>
</feature>
<dbReference type="AlphaFoldDB" id="A0A3L8R015"/>
<dbReference type="Pfam" id="PF22691">
    <property type="entry name" value="Thiolase_C_1"/>
    <property type="match status" value="1"/>
</dbReference>
<dbReference type="RefSeq" id="WP_202979702.1">
    <property type="nucleotide sequence ID" value="NC_022785.1"/>
</dbReference>
<sequence length="390" mass="40276">MTVPGHGLRDRTAITGVGWTPYSKNSGVSTLELALRAISAALSDAGLGLRDIDGLVTHSVGDSAPAAAVAACLGVRDPRLLLDLNGGGSMSSAAVGAAATAVAAGQAETVVVWRSLNARSEFRMGGTGRAAPTLVEFQYQVPYGLLAPPQQYALIGRAYLQRSGASSEDLGRVAISQRAHAALNDRALMRAPLTMDEYLGSRWIAEPLRLYDCCLETDAAIAVIVTSAERARDLLHPPVLISAAATGGGHSYFSDGYADLSTSAARTMAPRLFAAAGIGPREISVAELYDAFTPLVLMQLEDYGFCAPGQAAPFVAAGETALGGTLPVNTHGGHLSEGYVHGLNHAVEAVLQLRGVAGARQVQGAETALVTGQPGYVSGVTSALVLRRDS</sequence>
<evidence type="ECO:0000259" key="1">
    <source>
        <dbReference type="Pfam" id="PF22691"/>
    </source>
</evidence>